<accession>A0A0H5PJG8</accession>
<comment type="similarity">
    <text evidence="1">Belongs to the F420H(2)-dependent quinone reductase family.</text>
</comment>
<dbReference type="Pfam" id="PF04075">
    <property type="entry name" value="F420H2_quin_red"/>
    <property type="match status" value="1"/>
</dbReference>
<dbReference type="AlphaFoldDB" id="A0A0H5PJG8"/>
<dbReference type="InterPro" id="IPR012349">
    <property type="entry name" value="Split_barrel_FMN-bd"/>
</dbReference>
<dbReference type="PANTHER" id="PTHR39428">
    <property type="entry name" value="F420H(2)-DEPENDENT QUINONE REDUCTASE RV1261C"/>
    <property type="match status" value="1"/>
</dbReference>
<evidence type="ECO:0000256" key="1">
    <source>
        <dbReference type="ARBA" id="ARBA00008710"/>
    </source>
</evidence>
<reference evidence="4" key="1">
    <citation type="submission" date="2015-03" db="EMBL/GenBank/DDBJ databases">
        <authorList>
            <consortium name="Pathogen Informatics"/>
        </authorList>
    </citation>
    <scope>NUCLEOTIDE SEQUENCE [LARGE SCALE GENOMIC DNA]</scope>
    <source>
        <strain evidence="4">NCTC11134</strain>
        <plasmid evidence="4">2</plasmid>
    </source>
</reference>
<dbReference type="PROSITE" id="PS00430">
    <property type="entry name" value="TONB_DEPENDENT_REC_1"/>
    <property type="match status" value="1"/>
</dbReference>
<organism evidence="3 4">
    <name type="scientific">Nocardia farcinica</name>
    <dbReference type="NCBI Taxonomy" id="37329"/>
    <lineage>
        <taxon>Bacteria</taxon>
        <taxon>Bacillati</taxon>
        <taxon>Actinomycetota</taxon>
        <taxon>Actinomycetes</taxon>
        <taxon>Mycobacteriales</taxon>
        <taxon>Nocardiaceae</taxon>
        <taxon>Nocardia</taxon>
    </lineage>
</organism>
<dbReference type="NCBIfam" id="TIGR00026">
    <property type="entry name" value="hi_GC_TIGR00026"/>
    <property type="match status" value="1"/>
</dbReference>
<dbReference type="Proteomes" id="UP000057820">
    <property type="component" value="Plasmid 2"/>
</dbReference>
<keyword evidence="3" id="KW-0614">Plasmid</keyword>
<dbReference type="KEGG" id="nfr:ERS450000_05066"/>
<protein>
    <submittedName>
        <fullName evidence="3">Deazaflavin-dependent nitroreductase</fullName>
        <ecNumber evidence="3">1.-.-.-</ecNumber>
    </submittedName>
</protein>
<keyword evidence="3" id="KW-0560">Oxidoreductase</keyword>
<evidence type="ECO:0000256" key="2">
    <source>
        <dbReference type="ARBA" id="ARBA00049106"/>
    </source>
</evidence>
<evidence type="ECO:0000313" key="4">
    <source>
        <dbReference type="Proteomes" id="UP000057820"/>
    </source>
</evidence>
<dbReference type="EMBL" id="LN868939">
    <property type="protein sequence ID" value="CRY82621.1"/>
    <property type="molecule type" value="Genomic_DNA"/>
</dbReference>
<dbReference type="Gene3D" id="2.30.110.10">
    <property type="entry name" value="Electron Transport, Fmn-binding Protein, Chain A"/>
    <property type="match status" value="1"/>
</dbReference>
<dbReference type="GO" id="GO:0005886">
    <property type="term" value="C:plasma membrane"/>
    <property type="evidence" value="ECO:0007669"/>
    <property type="project" value="TreeGrafter"/>
</dbReference>
<evidence type="ECO:0000313" key="3">
    <source>
        <dbReference type="EMBL" id="CRY82621.1"/>
    </source>
</evidence>
<dbReference type="EC" id="1.-.-.-" evidence="3"/>
<sequence>MPSDRALKLQNTVHRGLLAISGGRIGRSMAGMPTLELTTIGRKTGRKHSVLLTAPIVDGDTVVVVASRGGDPTHPAWFLNLRDNPSVEVSVQQGPTKKMTAHIATPEERAELWPRVVAAAKFYEGYQRKTAREIPLVLLKPDTTTQ</sequence>
<dbReference type="RefSeq" id="WP_060594435.1">
    <property type="nucleotide sequence ID" value="NZ_CP031418.1"/>
</dbReference>
<dbReference type="InterPro" id="IPR010916">
    <property type="entry name" value="TonB_box_CS"/>
</dbReference>
<dbReference type="PANTHER" id="PTHR39428:SF3">
    <property type="entry name" value="DEAZAFLAVIN-DEPENDENT NITROREDUCTASE"/>
    <property type="match status" value="1"/>
</dbReference>
<dbReference type="GO" id="GO:0052755">
    <property type="term" value="F:coenzyme F420H2:quinone oxidoreductase activity"/>
    <property type="evidence" value="ECO:0007669"/>
    <property type="project" value="RHEA"/>
</dbReference>
<geneLocation type="plasmid" evidence="3">
    <name>2</name>
</geneLocation>
<comment type="catalytic activity">
    <reaction evidence="2">
        <text>oxidized coenzyme F420-(gamma-L-Glu)(n) + a quinol + H(+) = reduced coenzyme F420-(gamma-L-Glu)(n) + a quinone</text>
        <dbReference type="Rhea" id="RHEA:39663"/>
        <dbReference type="Rhea" id="RHEA-COMP:12939"/>
        <dbReference type="Rhea" id="RHEA-COMP:14378"/>
        <dbReference type="ChEBI" id="CHEBI:15378"/>
        <dbReference type="ChEBI" id="CHEBI:24646"/>
        <dbReference type="ChEBI" id="CHEBI:132124"/>
        <dbReference type="ChEBI" id="CHEBI:133980"/>
        <dbReference type="ChEBI" id="CHEBI:139511"/>
    </reaction>
</comment>
<dbReference type="InterPro" id="IPR004378">
    <property type="entry name" value="F420H2_quin_Rdtase"/>
</dbReference>
<dbReference type="GO" id="GO:0070967">
    <property type="term" value="F:coenzyme F420 binding"/>
    <property type="evidence" value="ECO:0007669"/>
    <property type="project" value="TreeGrafter"/>
</dbReference>
<proteinExistence type="inferred from homology"/>
<gene>
    <name evidence="3" type="primary">ddn_4</name>
    <name evidence="3" type="ORF">ERS450000_05066</name>
</gene>
<name>A0A0H5PJG8_NOCFR</name>